<dbReference type="Proteomes" id="UP000270616">
    <property type="component" value="Unassembled WGS sequence"/>
</dbReference>
<dbReference type="RefSeq" id="WP_123824023.1">
    <property type="nucleotide sequence ID" value="NZ_RKMF01000002.1"/>
</dbReference>
<evidence type="ECO:0000259" key="2">
    <source>
        <dbReference type="Pfam" id="PF01266"/>
    </source>
</evidence>
<gene>
    <name evidence="3" type="ORF">EDL96_02270</name>
</gene>
<comment type="caution">
    <text evidence="3">The sequence shown here is derived from an EMBL/GenBank/DDBJ whole genome shotgun (WGS) entry which is preliminary data.</text>
</comment>
<reference evidence="3 4" key="1">
    <citation type="submission" date="2018-10" db="EMBL/GenBank/DDBJ databases">
        <title>Kocuria sp. M5W7-7, whole genome shotgun sequence.</title>
        <authorList>
            <person name="Tuo L."/>
        </authorList>
    </citation>
    <scope>NUCLEOTIDE SEQUENCE [LARGE SCALE GENOMIC DNA]</scope>
    <source>
        <strain evidence="3 4">M5W7-7</strain>
    </source>
</reference>
<sequence>MTPQTRILIIGGGIAGLSVASELCRRRRTGMGLTLVEAEPRLAHHTSSRSAQHLSPGYGPPAVRELTRLTVAQLRDGLPGASGPVVWPAPTVVIGSDDQLAAETTFTSEQIDRARVLELCPELAGVPDRALQGGLFEDDAVRTDAPAILEWHRSQAAEAGTRILTDSPVRSASYDDGVWTVLAGDHRLNAEIVINAAGAWADKVAGLFGASTLGLQPLRRTAAVVELERPLEPGHPVVVTADGGWYYRADPEGAMISTGEAEPEEPCDSVPHPGQIEALVDELNSTTDLRITGVKRAWTGQRTTAPDGVPVCGFDPRVPGFLWLAGQSGYGFQTSTALARAAADCLLDGCIGAWCSPETTEALSPARF</sequence>
<dbReference type="OrthoDB" id="9806257at2"/>
<dbReference type="Gene3D" id="3.50.50.60">
    <property type="entry name" value="FAD/NAD(P)-binding domain"/>
    <property type="match status" value="1"/>
</dbReference>
<dbReference type="InterPro" id="IPR036188">
    <property type="entry name" value="FAD/NAD-bd_sf"/>
</dbReference>
<proteinExistence type="predicted"/>
<dbReference type="SUPFAM" id="SSF51905">
    <property type="entry name" value="FAD/NAD(P)-binding domain"/>
    <property type="match status" value="1"/>
</dbReference>
<organism evidence="3 4">
    <name type="scientific">Kocuria soli</name>
    <dbReference type="NCBI Taxonomy" id="2485125"/>
    <lineage>
        <taxon>Bacteria</taxon>
        <taxon>Bacillati</taxon>
        <taxon>Actinomycetota</taxon>
        <taxon>Actinomycetes</taxon>
        <taxon>Micrococcales</taxon>
        <taxon>Micrococcaceae</taxon>
        <taxon>Kocuria</taxon>
    </lineage>
</organism>
<dbReference type="GO" id="GO:0005737">
    <property type="term" value="C:cytoplasm"/>
    <property type="evidence" value="ECO:0007669"/>
    <property type="project" value="TreeGrafter"/>
</dbReference>
<feature type="domain" description="FAD dependent oxidoreductase" evidence="2">
    <location>
        <begin position="6"/>
        <end position="344"/>
    </location>
</feature>
<accession>A0A3N4A6Y6</accession>
<keyword evidence="1" id="KW-0560">Oxidoreductase</keyword>
<protein>
    <submittedName>
        <fullName evidence="3">FAD-binding oxidoreductase</fullName>
    </submittedName>
</protein>
<dbReference type="AlphaFoldDB" id="A0A3N4A6Y6"/>
<dbReference type="PANTHER" id="PTHR13847:SF287">
    <property type="entry name" value="FAD-DEPENDENT OXIDOREDUCTASE DOMAIN-CONTAINING PROTEIN 1"/>
    <property type="match status" value="1"/>
</dbReference>
<name>A0A3N4A6Y6_9MICC</name>
<dbReference type="EMBL" id="RKMF01000002">
    <property type="protein sequence ID" value="ROZ64689.1"/>
    <property type="molecule type" value="Genomic_DNA"/>
</dbReference>
<dbReference type="PANTHER" id="PTHR13847">
    <property type="entry name" value="SARCOSINE DEHYDROGENASE-RELATED"/>
    <property type="match status" value="1"/>
</dbReference>
<dbReference type="Pfam" id="PF01266">
    <property type="entry name" value="DAO"/>
    <property type="match status" value="1"/>
</dbReference>
<evidence type="ECO:0000313" key="4">
    <source>
        <dbReference type="Proteomes" id="UP000270616"/>
    </source>
</evidence>
<dbReference type="Gene3D" id="3.30.9.10">
    <property type="entry name" value="D-Amino Acid Oxidase, subunit A, domain 2"/>
    <property type="match status" value="1"/>
</dbReference>
<dbReference type="GO" id="GO:0016491">
    <property type="term" value="F:oxidoreductase activity"/>
    <property type="evidence" value="ECO:0007669"/>
    <property type="project" value="UniProtKB-KW"/>
</dbReference>
<evidence type="ECO:0000256" key="1">
    <source>
        <dbReference type="ARBA" id="ARBA00023002"/>
    </source>
</evidence>
<dbReference type="InterPro" id="IPR006076">
    <property type="entry name" value="FAD-dep_OxRdtase"/>
</dbReference>
<evidence type="ECO:0000313" key="3">
    <source>
        <dbReference type="EMBL" id="ROZ64689.1"/>
    </source>
</evidence>
<keyword evidence="4" id="KW-1185">Reference proteome</keyword>